<name>A0A1W1DTV9_9ZZZZ</name>
<dbReference type="AlphaFoldDB" id="A0A1W1DTV9"/>
<evidence type="ECO:0000313" key="1">
    <source>
        <dbReference type="EMBL" id="SFV85197.1"/>
    </source>
</evidence>
<accession>A0A1W1DTV9</accession>
<keyword evidence="1" id="KW-0413">Isomerase</keyword>
<dbReference type="EMBL" id="FPHY01000014">
    <property type="protein sequence ID" value="SFV85197.1"/>
    <property type="molecule type" value="Genomic_DNA"/>
</dbReference>
<sequence length="152" mass="17422">MPIKVNNVEISDDDVFQEMQYQTDSSTVEEVIFKAAQALVVQQLLLQEIGIEKEEDEEEEEKINQLLNHNVTIPVASVEVCKRYFDNNEDRFLDKEIGEPLPFELVEAHIKEYLQNQSTTSGISEYIKMLAANANIQGFDFKDPTAINVNIR</sequence>
<protein>
    <submittedName>
        <fullName evidence="1">Possible peptidyl-prolyl cis-trans isomerase</fullName>
        <ecNumber evidence="1">5.2.1.8</ecNumber>
    </submittedName>
</protein>
<gene>
    <name evidence="1" type="ORF">MNB_SUP05-SYMBIONT-4-536</name>
</gene>
<proteinExistence type="predicted"/>
<dbReference type="EC" id="5.2.1.8" evidence="1"/>
<dbReference type="GO" id="GO:0003755">
    <property type="term" value="F:peptidyl-prolyl cis-trans isomerase activity"/>
    <property type="evidence" value="ECO:0007669"/>
    <property type="project" value="UniProtKB-EC"/>
</dbReference>
<organism evidence="1">
    <name type="scientific">hydrothermal vent metagenome</name>
    <dbReference type="NCBI Taxonomy" id="652676"/>
    <lineage>
        <taxon>unclassified sequences</taxon>
        <taxon>metagenomes</taxon>
        <taxon>ecological metagenomes</taxon>
    </lineage>
</organism>
<reference evidence="1" key="1">
    <citation type="submission" date="2016-10" db="EMBL/GenBank/DDBJ databases">
        <authorList>
            <person name="de Groot N.N."/>
        </authorList>
    </citation>
    <scope>NUCLEOTIDE SEQUENCE</scope>
</reference>